<keyword evidence="4" id="KW-1015">Disulfide bond</keyword>
<evidence type="ECO:0000313" key="11">
    <source>
        <dbReference type="Proteomes" id="UP000009046"/>
    </source>
</evidence>
<dbReference type="EMBL" id="AAZO01004328">
    <property type="status" value="NOT_ANNOTATED_CDS"/>
    <property type="molecule type" value="Genomic_DNA"/>
</dbReference>
<reference evidence="9" key="1">
    <citation type="submission" date="2007-04" db="EMBL/GenBank/DDBJ databases">
        <title>Annotation of Pediculus humanus corporis strain USDA.</title>
        <authorList>
            <person name="Kirkness E."/>
            <person name="Hannick L."/>
            <person name="Hass B."/>
            <person name="Bruggner R."/>
            <person name="Lawson D."/>
            <person name="Bidwell S."/>
            <person name="Joardar V."/>
            <person name="Caler E."/>
            <person name="Walenz B."/>
            <person name="Inman J."/>
            <person name="Schobel S."/>
            <person name="Galinsky K."/>
            <person name="Amedeo P."/>
            <person name="Strausberg R."/>
        </authorList>
    </citation>
    <scope>NUCLEOTIDE SEQUENCE</scope>
    <source>
        <strain evidence="9">USDA</strain>
    </source>
</reference>
<evidence type="ECO:0000256" key="1">
    <source>
        <dbReference type="ARBA" id="ARBA00004496"/>
    </source>
</evidence>
<dbReference type="EnsemblMetazoa" id="PHUM371410-RA">
    <property type="protein sequence ID" value="PHUM371410-PA"/>
    <property type="gene ID" value="PHUM371410"/>
</dbReference>
<dbReference type="OMA" id="RVSYNWS"/>
<dbReference type="SMART" id="SM00408">
    <property type="entry name" value="IGc2"/>
    <property type="match status" value="3"/>
</dbReference>
<comment type="subcellular location">
    <subcellularLocation>
        <location evidence="1">Cytoplasm</location>
    </subcellularLocation>
</comment>
<dbReference type="Pfam" id="PF07679">
    <property type="entry name" value="I-set"/>
    <property type="match status" value="1"/>
</dbReference>
<dbReference type="OrthoDB" id="5970915at2759"/>
<feature type="compositionally biased region" description="Basic and acidic residues" evidence="5">
    <location>
        <begin position="365"/>
        <end position="379"/>
    </location>
</feature>
<dbReference type="PROSITE" id="PS50835">
    <property type="entry name" value="IG_LIKE"/>
    <property type="match status" value="2"/>
</dbReference>
<feature type="transmembrane region" description="Helical" evidence="6">
    <location>
        <begin position="322"/>
        <end position="343"/>
    </location>
</feature>
<keyword evidence="6" id="KW-1133">Transmembrane helix</keyword>
<evidence type="ECO:0000259" key="8">
    <source>
        <dbReference type="PROSITE" id="PS50835"/>
    </source>
</evidence>
<keyword evidence="6" id="KW-0472">Membrane</keyword>
<dbReference type="SUPFAM" id="SSF48726">
    <property type="entry name" value="Immunoglobulin"/>
    <property type="match status" value="3"/>
</dbReference>
<dbReference type="KEGG" id="phu:Phum_PHUM371410"/>
<dbReference type="InterPro" id="IPR036179">
    <property type="entry name" value="Ig-like_dom_sf"/>
</dbReference>
<dbReference type="CTD" id="8233623"/>
<dbReference type="InterPro" id="IPR052385">
    <property type="entry name" value="Obscurin/Obscurin-like_Reg"/>
</dbReference>
<dbReference type="HOGENOM" id="CLU_058449_1_1_1"/>
<dbReference type="VEuPathDB" id="VectorBase:PHUM371410"/>
<dbReference type="PIRSF" id="PIRSF000615">
    <property type="entry name" value="TyrPK_CSF1-R"/>
    <property type="match status" value="1"/>
</dbReference>
<reference evidence="10" key="3">
    <citation type="submission" date="2020-05" db="UniProtKB">
        <authorList>
            <consortium name="EnsemblMetazoa"/>
        </authorList>
    </citation>
    <scope>IDENTIFICATION</scope>
    <source>
        <strain evidence="10">USDA</strain>
    </source>
</reference>
<feature type="signal peptide" evidence="7">
    <location>
        <begin position="1"/>
        <end position="28"/>
    </location>
</feature>
<dbReference type="GeneID" id="8233623"/>
<keyword evidence="2" id="KW-0963">Cytoplasm</keyword>
<proteinExistence type="predicted"/>
<organism>
    <name type="scientific">Pediculus humanus subsp. corporis</name>
    <name type="common">Body louse</name>
    <dbReference type="NCBI Taxonomy" id="121224"/>
    <lineage>
        <taxon>Eukaryota</taxon>
        <taxon>Metazoa</taxon>
        <taxon>Ecdysozoa</taxon>
        <taxon>Arthropoda</taxon>
        <taxon>Hexapoda</taxon>
        <taxon>Insecta</taxon>
        <taxon>Pterygota</taxon>
        <taxon>Neoptera</taxon>
        <taxon>Paraneoptera</taxon>
        <taxon>Psocodea</taxon>
        <taxon>Troctomorpha</taxon>
        <taxon>Phthiraptera</taxon>
        <taxon>Anoplura</taxon>
        <taxon>Pediculidae</taxon>
        <taxon>Pediculus</taxon>
    </lineage>
</organism>
<sequence>MEPLYSCRNCILSLFSILLVILSTGAVSNRVTYEGESMVVEGNPFQIICKLTVFDTMKWQRNGVTLYTDENTLMSLSEDESGGGYIIGKLMIRKARDYHSGEYTCSSFGGPGHTVNVVGVKIVGNFDFDWYKVIEYKSTLNLQCNLTDESVADSYTVKWLKDDKPMSETSDNRVEIKPLENRFILSKALDTDAGNYSCVFTNKINNSELRLNFQVVFKPYVKLPPHTSVVEGEKLTLTCIILSDPVPIVYWKIGNKTYEDSDERVKLLENKEKGIPKSILQIEEANMDDRNTYTCGAYNIGNKFSNATESSTFVRVKDKLAALWPFLGICAEVVVLCTIILIYEKKRNKTELDESDTDGSPEQKTTPDHKKESEIRQRK</sequence>
<dbReference type="RefSeq" id="XP_002428243.1">
    <property type="nucleotide sequence ID" value="XM_002428198.1"/>
</dbReference>
<keyword evidence="3" id="KW-0597">Phosphoprotein</keyword>
<evidence type="ECO:0000256" key="4">
    <source>
        <dbReference type="ARBA" id="ARBA00023157"/>
    </source>
</evidence>
<dbReference type="InterPro" id="IPR003598">
    <property type="entry name" value="Ig_sub2"/>
</dbReference>
<evidence type="ECO:0000256" key="5">
    <source>
        <dbReference type="SAM" id="MobiDB-lite"/>
    </source>
</evidence>
<evidence type="ECO:0000313" key="10">
    <source>
        <dbReference type="EnsemblMetazoa" id="PHUM371410-PA"/>
    </source>
</evidence>
<dbReference type="Pfam" id="PF13927">
    <property type="entry name" value="Ig_3"/>
    <property type="match status" value="1"/>
</dbReference>
<dbReference type="EMBL" id="DS235389">
    <property type="protein sequence ID" value="EEB15505.1"/>
    <property type="molecule type" value="Genomic_DNA"/>
</dbReference>
<name>E0VQ49_PEDHC</name>
<evidence type="ECO:0000256" key="7">
    <source>
        <dbReference type="SAM" id="SignalP"/>
    </source>
</evidence>
<dbReference type="InterPro" id="IPR013783">
    <property type="entry name" value="Ig-like_fold"/>
</dbReference>
<dbReference type="InParanoid" id="E0VQ49"/>
<keyword evidence="11" id="KW-1185">Reference proteome</keyword>
<evidence type="ECO:0000256" key="6">
    <source>
        <dbReference type="SAM" id="Phobius"/>
    </source>
</evidence>
<dbReference type="InterPro" id="IPR003599">
    <property type="entry name" value="Ig_sub"/>
</dbReference>
<dbReference type="PANTHER" id="PTHR35971">
    <property type="entry name" value="SI:DKEY-31G6.6"/>
    <property type="match status" value="1"/>
</dbReference>
<dbReference type="PANTHER" id="PTHR35971:SF5">
    <property type="entry name" value="OBSCURIN LIKE CYTOSKELETAL ADAPTOR 1"/>
    <property type="match status" value="1"/>
</dbReference>
<evidence type="ECO:0000256" key="3">
    <source>
        <dbReference type="ARBA" id="ARBA00022553"/>
    </source>
</evidence>
<accession>E0VQ49</accession>
<dbReference type="STRING" id="121224.E0VQ49"/>
<evidence type="ECO:0000313" key="9">
    <source>
        <dbReference type="EMBL" id="EEB15505.1"/>
    </source>
</evidence>
<dbReference type="GO" id="GO:0005737">
    <property type="term" value="C:cytoplasm"/>
    <property type="evidence" value="ECO:0007669"/>
    <property type="project" value="UniProtKB-SubCell"/>
</dbReference>
<reference evidence="9" key="2">
    <citation type="submission" date="2007-04" db="EMBL/GenBank/DDBJ databases">
        <title>The genome of the human body louse.</title>
        <authorList>
            <consortium name="The Human Body Louse Genome Consortium"/>
            <person name="Kirkness E."/>
            <person name="Walenz B."/>
            <person name="Hass B."/>
            <person name="Bruggner R."/>
            <person name="Strausberg R."/>
        </authorList>
    </citation>
    <scope>NUCLEOTIDE SEQUENCE</scope>
    <source>
        <strain evidence="9">USDA</strain>
    </source>
</reference>
<feature type="domain" description="Ig-like" evidence="8">
    <location>
        <begin position="138"/>
        <end position="216"/>
    </location>
</feature>
<dbReference type="InterPro" id="IPR007110">
    <property type="entry name" value="Ig-like_dom"/>
</dbReference>
<dbReference type="eggNOG" id="ENOG502QPKN">
    <property type="taxonomic scope" value="Eukaryota"/>
</dbReference>
<dbReference type="AlphaFoldDB" id="E0VQ49"/>
<dbReference type="SMART" id="SM00409">
    <property type="entry name" value="IG"/>
    <property type="match status" value="3"/>
</dbReference>
<dbReference type="Proteomes" id="UP000009046">
    <property type="component" value="Unassembled WGS sequence"/>
</dbReference>
<feature type="region of interest" description="Disordered" evidence="5">
    <location>
        <begin position="349"/>
        <end position="379"/>
    </location>
</feature>
<feature type="domain" description="Ig-like" evidence="8">
    <location>
        <begin position="219"/>
        <end position="312"/>
    </location>
</feature>
<keyword evidence="7" id="KW-0732">Signal</keyword>
<protein>
    <submittedName>
        <fullName evidence="9">Basigin, putative</fullName>
    </submittedName>
</protein>
<dbReference type="Gene3D" id="2.60.40.10">
    <property type="entry name" value="Immunoglobulins"/>
    <property type="match status" value="3"/>
</dbReference>
<gene>
    <name evidence="10" type="primary">8233623</name>
    <name evidence="9" type="ORF">Phum_PHUM371410</name>
</gene>
<feature type="chain" id="PRO_5011412694" evidence="7">
    <location>
        <begin position="29"/>
        <end position="379"/>
    </location>
</feature>
<evidence type="ECO:0000256" key="2">
    <source>
        <dbReference type="ARBA" id="ARBA00022490"/>
    </source>
</evidence>
<dbReference type="InterPro" id="IPR013098">
    <property type="entry name" value="Ig_I-set"/>
</dbReference>
<keyword evidence="6" id="KW-0812">Transmembrane</keyword>